<feature type="domain" description="C2" evidence="20">
    <location>
        <begin position="70"/>
        <end position="190"/>
    </location>
</feature>
<evidence type="ECO:0000256" key="13">
    <source>
        <dbReference type="ARBA" id="ARBA00023055"/>
    </source>
</evidence>
<evidence type="ECO:0000256" key="3">
    <source>
        <dbReference type="ARBA" id="ARBA00005867"/>
    </source>
</evidence>
<keyword evidence="5" id="KW-1003">Cell membrane</keyword>
<dbReference type="SUPFAM" id="SSF49562">
    <property type="entry name" value="C2 domain (Calcium/lipid-binding domain, CaLB)"/>
    <property type="match status" value="3"/>
</dbReference>
<evidence type="ECO:0000256" key="18">
    <source>
        <dbReference type="ARBA" id="ARBA00069841"/>
    </source>
</evidence>
<keyword evidence="15" id="KW-0472">Membrane</keyword>
<sequence>MRVILEPLIGDMPLVGALSIFFLRKPLLEINWTGLTNLLDIPGLNGLSDTIILDIISNYLVLPNRVTVPLVSEVQIAQLRFPVPKGVLRIHFIEAQDLQGKDTYLKGLVKGKSDPYGVLRVGNQIFQSKVIKESLSPKWNEVYEALVYEHPGQELEIELFDEDPDKDDFLGSLMIDLIEVEKERLLDEWFALDEVPKGKLHLKLEWLTLVPNAVNLEKVLTDIRADKDQATDGLSSSLLILYLDSARNLPSGKKMNSNPSPLVQMSVGHKAQESKIRYKTNEPVWEENFTFFIHNPKRQELEVEVRDEQHQCSLGNLRIPLSQLLASEDMTMNQRFQLSNSGPNSSLKMKLALRVLHLEKQERSPDHQHSAQVKRPSVSKEGRKIPVRPQMSASPGTGDSSTAPSSPVVGGGDKPGVEERAPPAEASSQGPQDLGRSSSSLQASGTGSPSHISVKEPTPSIASDISLPIATQELRQRLRQLENGTTLGQSPLGQIQLTIRHSSQRNKLVVVVHSCRNLIAFSEDGSDPYVRLYLLPDKRRSGRRKTHVSKKTLNPVFDQSFDFSVSLPEAQRRTLDVAVKNSGGFLSKDKGLLGKVCLEKILCSVKMKLT</sequence>
<dbReference type="CDD" id="cd08391">
    <property type="entry name" value="C2A_C2C_Synaptotagmin_like"/>
    <property type="match status" value="1"/>
</dbReference>
<comment type="similarity">
    <text evidence="3">Belongs to the extended synaptotagmin family.</text>
</comment>
<dbReference type="InterPro" id="IPR035892">
    <property type="entry name" value="C2_domain_sf"/>
</dbReference>
<dbReference type="SMART" id="SM00239">
    <property type="entry name" value="C2"/>
    <property type="match status" value="3"/>
</dbReference>
<keyword evidence="4" id="KW-0813">Transport</keyword>
<evidence type="ECO:0000256" key="2">
    <source>
        <dbReference type="ARBA" id="ARBA00004477"/>
    </source>
</evidence>
<dbReference type="Proteomes" id="UP000694571">
    <property type="component" value="Unplaced"/>
</dbReference>
<feature type="region of interest" description="Disordered" evidence="19">
    <location>
        <begin position="360"/>
        <end position="466"/>
    </location>
</feature>
<evidence type="ECO:0000256" key="1">
    <source>
        <dbReference type="ARBA" id="ARBA00004202"/>
    </source>
</evidence>
<evidence type="ECO:0000313" key="21">
    <source>
        <dbReference type="Ensembl" id="ENSSSCP00050023970.1"/>
    </source>
</evidence>
<evidence type="ECO:0000259" key="20">
    <source>
        <dbReference type="PROSITE" id="PS50004"/>
    </source>
</evidence>
<dbReference type="Pfam" id="PF17047">
    <property type="entry name" value="SMP_LBD"/>
    <property type="match status" value="1"/>
</dbReference>
<dbReference type="GO" id="GO:0006897">
    <property type="term" value="P:endocytosis"/>
    <property type="evidence" value="ECO:0007669"/>
    <property type="project" value="UniProtKB-KW"/>
</dbReference>
<evidence type="ECO:0000256" key="16">
    <source>
        <dbReference type="ARBA" id="ARBA00058073"/>
    </source>
</evidence>
<dbReference type="CDD" id="cd04050">
    <property type="entry name" value="C2B_Synaptotagmin-like"/>
    <property type="match status" value="1"/>
</dbReference>
<dbReference type="Gene3D" id="2.60.40.150">
    <property type="entry name" value="C2 domain"/>
    <property type="match status" value="3"/>
</dbReference>
<keyword evidence="7" id="KW-0812">Transmembrane</keyword>
<dbReference type="FunFam" id="2.60.40.150:FF:000078">
    <property type="entry name" value="Extended synaptotagmin 2"/>
    <property type="match status" value="1"/>
</dbReference>
<evidence type="ECO:0000256" key="5">
    <source>
        <dbReference type="ARBA" id="ARBA00022475"/>
    </source>
</evidence>
<dbReference type="InterPro" id="IPR037733">
    <property type="entry name" value="Ext_Synaptotagmin_C2A"/>
</dbReference>
<comment type="subcellular location">
    <subcellularLocation>
        <location evidence="1">Cell membrane</location>
        <topology evidence="1">Peripheral membrane protein</topology>
    </subcellularLocation>
    <subcellularLocation>
        <location evidence="2">Endoplasmic reticulum membrane</location>
        <topology evidence="2">Multi-pass membrane protein</topology>
    </subcellularLocation>
</comment>
<dbReference type="GO" id="GO:0046872">
    <property type="term" value="F:metal ion binding"/>
    <property type="evidence" value="ECO:0007669"/>
    <property type="project" value="UniProtKB-KW"/>
</dbReference>
<keyword evidence="12" id="KW-1133">Transmembrane helix</keyword>
<evidence type="ECO:0000256" key="19">
    <source>
        <dbReference type="SAM" id="MobiDB-lite"/>
    </source>
</evidence>
<evidence type="ECO:0000256" key="7">
    <source>
        <dbReference type="ARBA" id="ARBA00022692"/>
    </source>
</evidence>
<feature type="compositionally biased region" description="Polar residues" evidence="19">
    <location>
        <begin position="391"/>
        <end position="405"/>
    </location>
</feature>
<dbReference type="InterPro" id="IPR039010">
    <property type="entry name" value="Synaptotagmin_SMP"/>
</dbReference>
<dbReference type="FunFam" id="2.60.40.150:FF:000091">
    <property type="entry name" value="Extended synaptotagmin 2"/>
    <property type="match status" value="1"/>
</dbReference>
<dbReference type="PANTHER" id="PTHR45761">
    <property type="entry name" value="EXTENDED SYNAPTOTAGMIN-LIKE PROTEIN 2, ISOFORM C"/>
    <property type="match status" value="1"/>
</dbReference>
<reference evidence="21" key="1">
    <citation type="submission" date="2025-08" db="UniProtKB">
        <authorList>
            <consortium name="Ensembl"/>
        </authorList>
    </citation>
    <scope>IDENTIFICATION</scope>
</reference>
<dbReference type="InterPro" id="IPR037752">
    <property type="entry name" value="C2C_KIAA1228"/>
</dbReference>
<feature type="domain" description="C2" evidence="20">
    <location>
        <begin position="215"/>
        <end position="340"/>
    </location>
</feature>
<evidence type="ECO:0000256" key="14">
    <source>
        <dbReference type="ARBA" id="ARBA00023121"/>
    </source>
</evidence>
<evidence type="ECO:0000256" key="8">
    <source>
        <dbReference type="ARBA" id="ARBA00022723"/>
    </source>
</evidence>
<dbReference type="Ensembl" id="ENSSSCT00050056345.1">
    <property type="protein sequence ID" value="ENSSSCP00050023970.1"/>
    <property type="gene ID" value="ENSSSCG00050041540.1"/>
</dbReference>
<keyword evidence="10" id="KW-0256">Endoplasmic reticulum</keyword>
<keyword evidence="8" id="KW-0479">Metal-binding</keyword>
<comment type="subunit">
    <text evidence="17">Homodimer. Interacts with ESYT1 and ESYT3. Interacts with FGFR1 that has been activated by FGF1 binding. Interacts with the AP-2 complex; identified in a complex with the AP-2 complex and FGFR1.</text>
</comment>
<organism evidence="21 22">
    <name type="scientific">Sus scrofa</name>
    <name type="common">Pig</name>
    <dbReference type="NCBI Taxonomy" id="9823"/>
    <lineage>
        <taxon>Eukaryota</taxon>
        <taxon>Metazoa</taxon>
        <taxon>Chordata</taxon>
        <taxon>Craniata</taxon>
        <taxon>Vertebrata</taxon>
        <taxon>Euteleostomi</taxon>
        <taxon>Mammalia</taxon>
        <taxon>Eutheria</taxon>
        <taxon>Laurasiatheria</taxon>
        <taxon>Artiodactyla</taxon>
        <taxon>Suina</taxon>
        <taxon>Suidae</taxon>
        <taxon>Sus</taxon>
    </lineage>
</organism>
<comment type="function">
    <text evidence="16">Tethers the endoplasmic reticulum to the cell membrane and promotes the formation of appositions between the endoplasmic reticulum and the cell membrane. Binds glycerophospholipids in a barrel-like domain and may play a role in cellular lipid transport. Plays a role in FGF signaling via its role in the rapid internalization of FGFR1 that has been activated by FGF1 binding; this occurs most likely via the AP-2 complex. Promotes the localization of SACM1L at endoplasmic reticulum-plasma membrane contact sites (EPCS).</text>
</comment>
<evidence type="ECO:0000313" key="22">
    <source>
        <dbReference type="Proteomes" id="UP000694571"/>
    </source>
</evidence>
<evidence type="ECO:0000256" key="15">
    <source>
        <dbReference type="ARBA" id="ARBA00023136"/>
    </source>
</evidence>
<dbReference type="InterPro" id="IPR051634">
    <property type="entry name" value="Extended_Synaptotagmin"/>
</dbReference>
<feature type="compositionally biased region" description="Low complexity" evidence="19">
    <location>
        <begin position="435"/>
        <end position="450"/>
    </location>
</feature>
<dbReference type="GO" id="GO:0008289">
    <property type="term" value="F:lipid binding"/>
    <property type="evidence" value="ECO:0007669"/>
    <property type="project" value="UniProtKB-KW"/>
</dbReference>
<dbReference type="GO" id="GO:0061817">
    <property type="term" value="P:endoplasmic reticulum-plasma membrane tethering"/>
    <property type="evidence" value="ECO:0007669"/>
    <property type="project" value="InterPro"/>
</dbReference>
<dbReference type="PANTHER" id="PTHR45761:SF2">
    <property type="entry name" value="EXTENDED SYNAPTOTAGMIN-2"/>
    <property type="match status" value="1"/>
</dbReference>
<dbReference type="PROSITE" id="PS50004">
    <property type="entry name" value="C2"/>
    <property type="match status" value="3"/>
</dbReference>
<accession>A0A8D1MK37</accession>
<name>A0A8D1MK37_PIG</name>
<evidence type="ECO:0000256" key="12">
    <source>
        <dbReference type="ARBA" id="ARBA00022989"/>
    </source>
</evidence>
<dbReference type="Pfam" id="PF00168">
    <property type="entry name" value="C2"/>
    <property type="match status" value="3"/>
</dbReference>
<evidence type="ECO:0000256" key="9">
    <source>
        <dbReference type="ARBA" id="ARBA00022737"/>
    </source>
</evidence>
<evidence type="ECO:0000256" key="17">
    <source>
        <dbReference type="ARBA" id="ARBA00064839"/>
    </source>
</evidence>
<keyword evidence="14" id="KW-0446">Lipid-binding</keyword>
<dbReference type="GO" id="GO:0006869">
    <property type="term" value="P:lipid transport"/>
    <property type="evidence" value="ECO:0007669"/>
    <property type="project" value="UniProtKB-KW"/>
</dbReference>
<keyword evidence="9" id="KW-0677">Repeat</keyword>
<keyword evidence="11" id="KW-0106">Calcium</keyword>
<dbReference type="FunFam" id="2.60.40.150:FF:000025">
    <property type="entry name" value="Extended synaptotagmin 2"/>
    <property type="match status" value="1"/>
</dbReference>
<keyword evidence="6" id="KW-0254">Endocytosis</keyword>
<evidence type="ECO:0000256" key="4">
    <source>
        <dbReference type="ARBA" id="ARBA00022448"/>
    </source>
</evidence>
<dbReference type="GO" id="GO:0005789">
    <property type="term" value="C:endoplasmic reticulum membrane"/>
    <property type="evidence" value="ECO:0007669"/>
    <property type="project" value="UniProtKB-SubCell"/>
</dbReference>
<evidence type="ECO:0000256" key="6">
    <source>
        <dbReference type="ARBA" id="ARBA00022583"/>
    </source>
</evidence>
<dbReference type="InterPro" id="IPR037749">
    <property type="entry name" value="Ext_Synaptotagmin_C2B"/>
</dbReference>
<evidence type="ECO:0000256" key="10">
    <source>
        <dbReference type="ARBA" id="ARBA00022824"/>
    </source>
</evidence>
<keyword evidence="13" id="KW-0445">Lipid transport</keyword>
<dbReference type="InterPro" id="IPR000008">
    <property type="entry name" value="C2_dom"/>
</dbReference>
<feature type="domain" description="C2" evidence="20">
    <location>
        <begin position="491"/>
        <end position="610"/>
    </location>
</feature>
<proteinExistence type="inferred from homology"/>
<feature type="compositionally biased region" description="Basic and acidic residues" evidence="19">
    <location>
        <begin position="360"/>
        <end position="369"/>
    </location>
</feature>
<dbReference type="CDD" id="cd04030">
    <property type="entry name" value="C2C_KIAA1228"/>
    <property type="match status" value="1"/>
</dbReference>
<evidence type="ECO:0000256" key="11">
    <source>
        <dbReference type="ARBA" id="ARBA00022837"/>
    </source>
</evidence>
<protein>
    <recommendedName>
        <fullName evidence="18">Extended synaptotagmin-2</fullName>
    </recommendedName>
</protein>
<dbReference type="AlphaFoldDB" id="A0A8D1MK37"/>
<dbReference type="GO" id="GO:0005886">
    <property type="term" value="C:plasma membrane"/>
    <property type="evidence" value="ECO:0007669"/>
    <property type="project" value="UniProtKB-SubCell"/>
</dbReference>